<name>H2YI47_CIOSA</name>
<dbReference type="Gene3D" id="3.40.50.150">
    <property type="entry name" value="Vaccinia Virus protein VP39"/>
    <property type="match status" value="2"/>
</dbReference>
<dbReference type="AlphaFoldDB" id="H2YI47"/>
<dbReference type="InterPro" id="IPR051419">
    <property type="entry name" value="Lys/N-term_MeTrsfase_sf"/>
</dbReference>
<evidence type="ECO:0000256" key="6">
    <source>
        <dbReference type="ARBA" id="ARBA00081503"/>
    </source>
</evidence>
<evidence type="ECO:0000256" key="3">
    <source>
        <dbReference type="ARBA" id="ARBA00022679"/>
    </source>
</evidence>
<keyword evidence="2" id="KW-0489">Methyltransferase</keyword>
<evidence type="ECO:0000313" key="8">
    <source>
        <dbReference type="Ensembl" id="ENSCSAVP00000004996.1"/>
    </source>
</evidence>
<evidence type="ECO:0000256" key="1">
    <source>
        <dbReference type="ARBA" id="ARBA00008361"/>
    </source>
</evidence>
<dbReference type="CDD" id="cd02440">
    <property type="entry name" value="AdoMet_MTases"/>
    <property type="match status" value="2"/>
</dbReference>
<dbReference type="PANTHER" id="PTHR12176">
    <property type="entry name" value="SAM-DEPENDENT METHYLTRANSFERASE SUPERFAMILY PROTEIN"/>
    <property type="match status" value="1"/>
</dbReference>
<dbReference type="Pfam" id="PF08241">
    <property type="entry name" value="Methyltransf_11"/>
    <property type="match status" value="1"/>
</dbReference>
<evidence type="ECO:0000256" key="5">
    <source>
        <dbReference type="ARBA" id="ARBA00071300"/>
    </source>
</evidence>
<dbReference type="Pfam" id="PF01564">
    <property type="entry name" value="Spermine_synth"/>
    <property type="match status" value="1"/>
</dbReference>
<dbReference type="InterPro" id="IPR029063">
    <property type="entry name" value="SAM-dependent_MTases_sf"/>
</dbReference>
<reference evidence="9" key="1">
    <citation type="submission" date="2003-08" db="EMBL/GenBank/DDBJ databases">
        <authorList>
            <person name="Birren B."/>
            <person name="Nusbaum C."/>
            <person name="Abebe A."/>
            <person name="Abouelleil A."/>
            <person name="Adekoya E."/>
            <person name="Ait-zahra M."/>
            <person name="Allen N."/>
            <person name="Allen T."/>
            <person name="An P."/>
            <person name="Anderson M."/>
            <person name="Anderson S."/>
            <person name="Arachchi H."/>
            <person name="Armbruster J."/>
            <person name="Bachantsang P."/>
            <person name="Baldwin J."/>
            <person name="Barry A."/>
            <person name="Bayul T."/>
            <person name="Blitshsteyn B."/>
            <person name="Bloom T."/>
            <person name="Blye J."/>
            <person name="Boguslavskiy L."/>
            <person name="Borowsky M."/>
            <person name="Boukhgalter B."/>
            <person name="Brunache A."/>
            <person name="Butler J."/>
            <person name="Calixte N."/>
            <person name="Calvo S."/>
            <person name="Camarata J."/>
            <person name="Campo K."/>
            <person name="Chang J."/>
            <person name="Cheshatsang Y."/>
            <person name="Citroen M."/>
            <person name="Collymore A."/>
            <person name="Considine T."/>
            <person name="Cook A."/>
            <person name="Cooke P."/>
            <person name="Corum B."/>
            <person name="Cuomo C."/>
            <person name="David R."/>
            <person name="Dawoe T."/>
            <person name="Degray S."/>
            <person name="Dodge S."/>
            <person name="Dooley K."/>
            <person name="Dorje P."/>
            <person name="Dorjee K."/>
            <person name="Dorris L."/>
            <person name="Duffey N."/>
            <person name="Dupes A."/>
            <person name="Elkins T."/>
            <person name="Engels R."/>
            <person name="Erickson J."/>
            <person name="Farina A."/>
            <person name="Faro S."/>
            <person name="Ferreira P."/>
            <person name="Fischer H."/>
            <person name="Fitzgerald M."/>
            <person name="Foley K."/>
            <person name="Gage D."/>
            <person name="Galagan J."/>
            <person name="Gearin G."/>
            <person name="Gnerre S."/>
            <person name="Gnirke A."/>
            <person name="Goyette A."/>
            <person name="Graham J."/>
            <person name="Grandbois E."/>
            <person name="Gyaltsen K."/>
            <person name="Hafez N."/>
            <person name="Hagopian D."/>
            <person name="Hagos B."/>
            <person name="Hall J."/>
            <person name="Hatcher B."/>
            <person name="Heller A."/>
            <person name="Higgins H."/>
            <person name="Honan T."/>
            <person name="Horn A."/>
            <person name="Houde N."/>
            <person name="Hughes L."/>
            <person name="Hulme W."/>
            <person name="Husby E."/>
            <person name="Iliev I."/>
            <person name="Jaffe D."/>
            <person name="Jones C."/>
            <person name="Kamal M."/>
            <person name="Kamat A."/>
            <person name="Kamvysselis M."/>
            <person name="Karlsson E."/>
            <person name="Kells C."/>
            <person name="Kieu A."/>
            <person name="Kisner P."/>
            <person name="Kodira C."/>
            <person name="Kulbokas E."/>
            <person name="Labutti K."/>
            <person name="Lama D."/>
            <person name="Landers T."/>
            <person name="Leger J."/>
            <person name="Levine S."/>
            <person name="Lewis D."/>
            <person name="Lewis T."/>
            <person name="Lindblad-toh K."/>
            <person name="Liu X."/>
            <person name="Lokyitsang T."/>
            <person name="Lokyitsang Y."/>
            <person name="Lucien O."/>
            <person name="Lui A."/>
            <person name="Ma L.J."/>
            <person name="Mabbitt R."/>
            <person name="Macdonald J."/>
            <person name="Maclean C."/>
            <person name="Major J."/>
            <person name="Manning J."/>
            <person name="Marabella R."/>
            <person name="Maru K."/>
            <person name="Matthews C."/>
            <person name="Mauceli E."/>
            <person name="Mccarthy M."/>
            <person name="Mcdonough S."/>
            <person name="Mcghee T."/>
            <person name="Meldrim J."/>
            <person name="Meneus L."/>
            <person name="Mesirov J."/>
            <person name="Mihalev A."/>
            <person name="Mihova T."/>
            <person name="Mikkelsen T."/>
            <person name="Mlenga V."/>
            <person name="Moru K."/>
            <person name="Mozes J."/>
            <person name="Mulrain L."/>
            <person name="Munson G."/>
            <person name="Naylor J."/>
            <person name="Newes C."/>
            <person name="Nguyen C."/>
            <person name="Nguyen N."/>
            <person name="Nguyen T."/>
            <person name="Nicol R."/>
            <person name="Nielsen C."/>
            <person name="Nizzari M."/>
            <person name="Norbu C."/>
            <person name="Norbu N."/>
            <person name="O'donnell P."/>
            <person name="Okoawo O."/>
            <person name="O'leary S."/>
            <person name="Omotosho B."/>
            <person name="O'neill K."/>
            <person name="Osman S."/>
            <person name="Parker S."/>
            <person name="Perrin D."/>
            <person name="Phunkhang P."/>
            <person name="Piqani B."/>
            <person name="Purcell S."/>
            <person name="Rachupka T."/>
            <person name="Ramasamy U."/>
            <person name="Rameau R."/>
            <person name="Ray V."/>
            <person name="Raymond C."/>
            <person name="Retta R."/>
            <person name="Richardson S."/>
            <person name="Rise C."/>
            <person name="Rodriguez J."/>
            <person name="Rogers J."/>
            <person name="Rogov P."/>
            <person name="Rutman M."/>
            <person name="Schupbach R."/>
            <person name="Seaman C."/>
            <person name="Settipalli S."/>
            <person name="Sharpe T."/>
            <person name="Sheridan J."/>
            <person name="Sherpa N."/>
            <person name="Shi J."/>
            <person name="Smirnov S."/>
            <person name="Smith C."/>
            <person name="Sougnez C."/>
            <person name="Spencer B."/>
            <person name="Stalker J."/>
            <person name="Stange-thomann N."/>
            <person name="Stavropoulos S."/>
            <person name="Stetson K."/>
            <person name="Stone C."/>
            <person name="Stone S."/>
            <person name="Stubbs M."/>
            <person name="Talamas J."/>
            <person name="Tchuinga P."/>
            <person name="Tenzing P."/>
            <person name="Tesfaye S."/>
            <person name="Theodore J."/>
            <person name="Thoulutsang Y."/>
            <person name="Topham K."/>
            <person name="Towey S."/>
            <person name="Tsamla T."/>
            <person name="Tsomo N."/>
            <person name="Vallee D."/>
            <person name="Vassiliev H."/>
            <person name="Venkataraman V."/>
            <person name="Vinson J."/>
            <person name="Vo A."/>
            <person name="Wade C."/>
            <person name="Wang S."/>
            <person name="Wangchuk T."/>
            <person name="Wangdi T."/>
            <person name="Whittaker C."/>
            <person name="Wilkinson J."/>
            <person name="Wu Y."/>
            <person name="Wyman D."/>
            <person name="Yadav S."/>
            <person name="Yang S."/>
            <person name="Yang X."/>
            <person name="Yeager S."/>
            <person name="Yee E."/>
            <person name="Young G."/>
            <person name="Zainoun J."/>
            <person name="Zembeck L."/>
            <person name="Zimmer A."/>
            <person name="Zody M."/>
            <person name="Lander E."/>
        </authorList>
    </citation>
    <scope>NUCLEOTIDE SEQUENCE [LARGE SCALE GENOMIC DNA]</scope>
</reference>
<evidence type="ECO:0000313" key="9">
    <source>
        <dbReference type="Proteomes" id="UP000007875"/>
    </source>
</evidence>
<accession>H2YI47</accession>
<keyword evidence="4" id="KW-0511">Multifunctional enzyme</keyword>
<evidence type="ECO:0000256" key="4">
    <source>
        <dbReference type="ARBA" id="ARBA00023268"/>
    </source>
</evidence>
<dbReference type="PANTHER" id="PTHR12176:SF78">
    <property type="entry name" value="EEF1A LYSINE AND N-TERMINAL METHYLTRANSFERASE"/>
    <property type="match status" value="1"/>
</dbReference>
<comment type="similarity">
    <text evidence="1">Belongs to the methyltransferase superfamily.</text>
</comment>
<dbReference type="InterPro" id="IPR013216">
    <property type="entry name" value="Methyltransf_11"/>
</dbReference>
<dbReference type="GO" id="GO:0032259">
    <property type="term" value="P:methylation"/>
    <property type="evidence" value="ECO:0007669"/>
    <property type="project" value="UniProtKB-KW"/>
</dbReference>
<sequence length="639" mass="72299">EFSSSKYWEDFFKKRTRSFEWYGNYLELCGILHRYMKEKGTLKNSFFLDDILVIGCGNSDLSSQIYSAGFKKLTNIDISKTVIKQMTNRHADKQEMKWMEMDVTKMGFDDGHYSVVLDKGTLDAMMSDDSCDVTIDSMFAEIDRVLRTGGRYICITLAQDHVIRKILEYFPPNNYLVRIHKGIWIFISLNGKMWVAYPILSNWIEAIEMVKSQQYYAMLKNQLSNNEASSDVPAIQLFTSGKMELVDLGAATHYNNTTDQVHQARYTMHVVDLKDHHPAQKFGIFIIPQGREMEWLFTSVVGRLQVAKSARFMRLVFVALNRNHKYVDMQAIQDELSTKVMELAPPKLSSTYKVPFVTVGDNVGERNVRYQSGGSGGIIVENYVGDAGVWYRQLIFDDKQSQIQSVVRLKKKPGDGGNSSSRRTIKHSILAGKKRKSKSDLFPDASHLASNYSQIMVAGLTSVMWVSFLVNEPSDEFRVLIIGLGGGTLSLYLLHCFPHCHVTAVELDPEIATVAQEWFGLSNPTFEGRLQINVGDGFEFVRNLAMENQDSASPVLFDMVAIDANCNDPSQSLICPPQVFISDVFLTSVIEVLKENGGLFLNVLCRDPSTKTGVIKSLKEFFPQIYKAECHEDVNEVML</sequence>
<dbReference type="GeneTree" id="ENSGT00510000047399"/>
<keyword evidence="9" id="KW-1185">Reference proteome</keyword>
<protein>
    <recommendedName>
        <fullName evidence="5">eEF1A lysine and N-terminal methyltransferase</fullName>
    </recommendedName>
    <alternativeName>
        <fullName evidence="6">Methyltransferase-like protein 13</fullName>
    </alternativeName>
</protein>
<dbReference type="Proteomes" id="UP000007875">
    <property type="component" value="Unassembled WGS sequence"/>
</dbReference>
<reference evidence="8" key="2">
    <citation type="submission" date="2025-08" db="UniProtKB">
        <authorList>
            <consortium name="Ensembl"/>
        </authorList>
    </citation>
    <scope>IDENTIFICATION</scope>
</reference>
<feature type="domain" description="Methyltransferase type 11" evidence="7">
    <location>
        <begin position="53"/>
        <end position="154"/>
    </location>
</feature>
<dbReference type="SUPFAM" id="SSF53335">
    <property type="entry name" value="S-adenosyl-L-methionine-dependent methyltransferases"/>
    <property type="match status" value="2"/>
</dbReference>
<dbReference type="GO" id="GO:0008757">
    <property type="term" value="F:S-adenosylmethionine-dependent methyltransferase activity"/>
    <property type="evidence" value="ECO:0007669"/>
    <property type="project" value="InterPro"/>
</dbReference>
<reference evidence="8" key="3">
    <citation type="submission" date="2025-09" db="UniProtKB">
        <authorList>
            <consortium name="Ensembl"/>
        </authorList>
    </citation>
    <scope>IDENTIFICATION</scope>
</reference>
<proteinExistence type="inferred from homology"/>
<evidence type="ECO:0000259" key="7">
    <source>
        <dbReference type="Pfam" id="PF08241"/>
    </source>
</evidence>
<evidence type="ECO:0000256" key="2">
    <source>
        <dbReference type="ARBA" id="ARBA00022603"/>
    </source>
</evidence>
<organism evidence="8 9">
    <name type="scientific">Ciona savignyi</name>
    <name type="common">Pacific transparent sea squirt</name>
    <dbReference type="NCBI Taxonomy" id="51511"/>
    <lineage>
        <taxon>Eukaryota</taxon>
        <taxon>Metazoa</taxon>
        <taxon>Chordata</taxon>
        <taxon>Tunicata</taxon>
        <taxon>Ascidiacea</taxon>
        <taxon>Phlebobranchia</taxon>
        <taxon>Cionidae</taxon>
        <taxon>Ciona</taxon>
    </lineage>
</organism>
<keyword evidence="3" id="KW-0808">Transferase</keyword>
<dbReference type="Ensembl" id="ENSCSAVT00000005067.1">
    <property type="protein sequence ID" value="ENSCSAVP00000004996.1"/>
    <property type="gene ID" value="ENSCSAVG00000002978.1"/>
</dbReference>